<gene>
    <name evidence="4" type="ORF">H9932_02725</name>
</gene>
<dbReference type="CDD" id="cd02972">
    <property type="entry name" value="DsbA_family"/>
    <property type="match status" value="1"/>
</dbReference>
<feature type="transmembrane region" description="Helical" evidence="2">
    <location>
        <begin position="7"/>
        <end position="35"/>
    </location>
</feature>
<keyword evidence="2" id="KW-1133">Transmembrane helix</keyword>
<dbReference type="SUPFAM" id="SSF52833">
    <property type="entry name" value="Thioredoxin-like"/>
    <property type="match status" value="1"/>
</dbReference>
<evidence type="ECO:0000256" key="1">
    <source>
        <dbReference type="SAM" id="MobiDB-lite"/>
    </source>
</evidence>
<proteinExistence type="predicted"/>
<reference evidence="4" key="1">
    <citation type="journal article" date="2021" name="PeerJ">
        <title>Extensive microbial diversity within the chicken gut microbiome revealed by metagenomics and culture.</title>
        <authorList>
            <person name="Gilroy R."/>
            <person name="Ravi A."/>
            <person name="Getino M."/>
            <person name="Pursley I."/>
            <person name="Horton D.L."/>
            <person name="Alikhan N.F."/>
            <person name="Baker D."/>
            <person name="Gharbi K."/>
            <person name="Hall N."/>
            <person name="Watson M."/>
            <person name="Adriaenssens E.M."/>
            <person name="Foster-Nyarko E."/>
            <person name="Jarju S."/>
            <person name="Secka A."/>
            <person name="Antonio M."/>
            <person name="Oren A."/>
            <person name="Chaudhuri R.R."/>
            <person name="La Ragione R."/>
            <person name="Hildebrand F."/>
            <person name="Pallen M.J."/>
        </authorList>
    </citation>
    <scope>NUCLEOTIDE SEQUENCE</scope>
    <source>
        <strain evidence="4">CHK130-7132</strain>
    </source>
</reference>
<feature type="region of interest" description="Disordered" evidence="1">
    <location>
        <begin position="40"/>
        <end position="89"/>
    </location>
</feature>
<feature type="compositionally biased region" description="Low complexity" evidence="1">
    <location>
        <begin position="46"/>
        <end position="55"/>
    </location>
</feature>
<feature type="domain" description="Thioredoxin-like fold" evidence="3">
    <location>
        <begin position="94"/>
        <end position="240"/>
    </location>
</feature>
<evidence type="ECO:0000313" key="5">
    <source>
        <dbReference type="Proteomes" id="UP000823854"/>
    </source>
</evidence>
<dbReference type="InterPro" id="IPR012336">
    <property type="entry name" value="Thioredoxin-like_fold"/>
</dbReference>
<dbReference type="Gene3D" id="3.40.30.10">
    <property type="entry name" value="Glutaredoxin"/>
    <property type="match status" value="1"/>
</dbReference>
<keyword evidence="2" id="KW-0472">Membrane</keyword>
<dbReference type="EMBL" id="DWWC01000057">
    <property type="protein sequence ID" value="HJC68579.1"/>
    <property type="molecule type" value="Genomic_DNA"/>
</dbReference>
<feature type="non-terminal residue" evidence="4">
    <location>
        <position position="1"/>
    </location>
</feature>
<sequence>PRSRTPLVLGIVGGIACLGLVLLLVLGGIVGYLVLKEGSETAADPGSSTAAAPDDGSGDAPDDTTGAGGELVAPPGVSEDQPYLELSSSTDGPVVDVHLDFLCPHCRTFQETQGEDLAELAQDGAVTLRVHPRPMLDASSTPAGYSGRAAHAAICAYAEDPEQWFPAEAALFENQPGSEGLTDEELVEIVDGATGLDISACQAEGTYQPWLQEVVEPDAQATTSGTPTVLIDGTEFTGDLAAPGSVKEAVEAA</sequence>
<comment type="caution">
    <text evidence="4">The sequence shown here is derived from an EMBL/GenBank/DDBJ whole genome shotgun (WGS) entry which is preliminary data.</text>
</comment>
<dbReference type="Pfam" id="PF13462">
    <property type="entry name" value="Thioredoxin_4"/>
    <property type="match status" value="1"/>
</dbReference>
<name>A0A9D2PWR0_9MICO</name>
<dbReference type="InterPro" id="IPR036249">
    <property type="entry name" value="Thioredoxin-like_sf"/>
</dbReference>
<dbReference type="AlphaFoldDB" id="A0A9D2PWR0"/>
<keyword evidence="2" id="KW-0812">Transmembrane</keyword>
<evidence type="ECO:0000259" key="3">
    <source>
        <dbReference type="Pfam" id="PF13462"/>
    </source>
</evidence>
<accession>A0A9D2PWR0</accession>
<reference evidence="4" key="2">
    <citation type="submission" date="2021-04" db="EMBL/GenBank/DDBJ databases">
        <authorList>
            <person name="Gilroy R."/>
        </authorList>
    </citation>
    <scope>NUCLEOTIDE SEQUENCE</scope>
    <source>
        <strain evidence="4">CHK130-7132</strain>
    </source>
</reference>
<protein>
    <submittedName>
        <fullName evidence="4">DsbA family protein</fullName>
    </submittedName>
</protein>
<organism evidence="4 5">
    <name type="scientific">Candidatus Brachybacterium intestinipullorum</name>
    <dbReference type="NCBI Taxonomy" id="2838512"/>
    <lineage>
        <taxon>Bacteria</taxon>
        <taxon>Bacillati</taxon>
        <taxon>Actinomycetota</taxon>
        <taxon>Actinomycetes</taxon>
        <taxon>Micrococcales</taxon>
        <taxon>Dermabacteraceae</taxon>
        <taxon>Brachybacterium</taxon>
    </lineage>
</organism>
<dbReference type="Proteomes" id="UP000823854">
    <property type="component" value="Unassembled WGS sequence"/>
</dbReference>
<evidence type="ECO:0000313" key="4">
    <source>
        <dbReference type="EMBL" id="HJC68579.1"/>
    </source>
</evidence>
<evidence type="ECO:0000256" key="2">
    <source>
        <dbReference type="SAM" id="Phobius"/>
    </source>
</evidence>